<dbReference type="SUPFAM" id="SSF51735">
    <property type="entry name" value="NAD(P)-binding Rossmann-fold domains"/>
    <property type="match status" value="1"/>
</dbReference>
<reference evidence="3 4" key="1">
    <citation type="submission" date="2024-10" db="EMBL/GenBank/DDBJ databases">
        <title>The Natural Products Discovery Center: Release of the First 8490 Sequenced Strains for Exploring Actinobacteria Biosynthetic Diversity.</title>
        <authorList>
            <person name="Kalkreuter E."/>
            <person name="Kautsar S.A."/>
            <person name="Yang D."/>
            <person name="Bader C.D."/>
            <person name="Teijaro C.N."/>
            <person name="Fluegel L."/>
            <person name="Davis C.M."/>
            <person name="Simpson J.R."/>
            <person name="Lauterbach L."/>
            <person name="Steele A.D."/>
            <person name="Gui C."/>
            <person name="Meng S."/>
            <person name="Li G."/>
            <person name="Viehrig K."/>
            <person name="Ye F."/>
            <person name="Su P."/>
            <person name="Kiefer A.F."/>
            <person name="Nichols A."/>
            <person name="Cepeda A.J."/>
            <person name="Yan W."/>
            <person name="Fan B."/>
            <person name="Jiang Y."/>
            <person name="Adhikari A."/>
            <person name="Zheng C.-J."/>
            <person name="Schuster L."/>
            <person name="Cowan T.M."/>
            <person name="Smanski M.J."/>
            <person name="Chevrette M.G."/>
            <person name="De Carvalho L.P.S."/>
            <person name="Shen B."/>
        </authorList>
    </citation>
    <scope>NUCLEOTIDE SEQUENCE [LARGE SCALE GENOMIC DNA]</scope>
    <source>
        <strain evidence="3 4">NPDC002593</strain>
    </source>
</reference>
<comment type="caution">
    <text evidence="3">The sequence shown here is derived from an EMBL/GenBank/DDBJ whole genome shotgun (WGS) entry which is preliminary data.</text>
</comment>
<gene>
    <name evidence="3" type="ORF">ACFYXQ_07440</name>
</gene>
<evidence type="ECO:0000256" key="1">
    <source>
        <dbReference type="ARBA" id="ARBA00006484"/>
    </source>
</evidence>
<name>A0ABW6RXC4_9NOCA</name>
<dbReference type="PRINTS" id="PR00081">
    <property type="entry name" value="GDHRDH"/>
</dbReference>
<sequence>MNRLADKVALITGAARGQGASEAELFAAEGARVVVADILDDPGRETARAVGGEYLHLDVSAPADWEQAAAFVRESFGRLDILVNNAGIAPPRPARFDEIDLAAHLRLFDVNVHGAFYGIRAMLPLLELGHGASVINVSSIDGLAGVGSMASYVASKHALTGLTRSIAIDLGPLGIRVNSIHPGIISTPLVQTVGPARIARLQRTVGRQPLGRMGEPQEIAAMALFLASDEASYCTGAQFTVDGGHLAGPYREPPADPDETLD</sequence>
<dbReference type="InterPro" id="IPR002347">
    <property type="entry name" value="SDR_fam"/>
</dbReference>
<dbReference type="EMBL" id="JBIAQY010000002">
    <property type="protein sequence ID" value="MFF3567604.1"/>
    <property type="molecule type" value="Genomic_DNA"/>
</dbReference>
<keyword evidence="4" id="KW-1185">Reference proteome</keyword>
<dbReference type="PROSITE" id="PS00061">
    <property type="entry name" value="ADH_SHORT"/>
    <property type="match status" value="1"/>
</dbReference>
<dbReference type="EC" id="1.1.1.-" evidence="3"/>
<evidence type="ECO:0000313" key="3">
    <source>
        <dbReference type="EMBL" id="MFF3567604.1"/>
    </source>
</evidence>
<protein>
    <submittedName>
        <fullName evidence="3">SDR family NAD(P)-dependent oxidoreductase</fullName>
        <ecNumber evidence="3">1.1.1.-</ecNumber>
    </submittedName>
</protein>
<dbReference type="PANTHER" id="PTHR24321:SF8">
    <property type="entry name" value="ESTRADIOL 17-BETA-DEHYDROGENASE 8-RELATED"/>
    <property type="match status" value="1"/>
</dbReference>
<dbReference type="GO" id="GO:0016491">
    <property type="term" value="F:oxidoreductase activity"/>
    <property type="evidence" value="ECO:0007669"/>
    <property type="project" value="UniProtKB-KW"/>
</dbReference>
<dbReference type="Proteomes" id="UP001601992">
    <property type="component" value="Unassembled WGS sequence"/>
</dbReference>
<dbReference type="Gene3D" id="3.40.50.720">
    <property type="entry name" value="NAD(P)-binding Rossmann-like Domain"/>
    <property type="match status" value="1"/>
</dbReference>
<proteinExistence type="inferred from homology"/>
<keyword evidence="2 3" id="KW-0560">Oxidoreductase</keyword>
<dbReference type="PRINTS" id="PR00080">
    <property type="entry name" value="SDRFAMILY"/>
</dbReference>
<dbReference type="InterPro" id="IPR020904">
    <property type="entry name" value="Sc_DH/Rdtase_CS"/>
</dbReference>
<dbReference type="NCBIfam" id="NF005559">
    <property type="entry name" value="PRK07231.1"/>
    <property type="match status" value="1"/>
</dbReference>
<evidence type="ECO:0000313" key="4">
    <source>
        <dbReference type="Proteomes" id="UP001601992"/>
    </source>
</evidence>
<accession>A0ABW6RXC4</accession>
<dbReference type="InterPro" id="IPR036291">
    <property type="entry name" value="NAD(P)-bd_dom_sf"/>
</dbReference>
<dbReference type="Pfam" id="PF13561">
    <property type="entry name" value="adh_short_C2"/>
    <property type="match status" value="1"/>
</dbReference>
<dbReference type="RefSeq" id="WP_063713234.1">
    <property type="nucleotide sequence ID" value="NZ_JBIAQY010000002.1"/>
</dbReference>
<dbReference type="PANTHER" id="PTHR24321">
    <property type="entry name" value="DEHYDROGENASES, SHORT CHAIN"/>
    <property type="match status" value="1"/>
</dbReference>
<evidence type="ECO:0000256" key="2">
    <source>
        <dbReference type="ARBA" id="ARBA00023002"/>
    </source>
</evidence>
<comment type="similarity">
    <text evidence="1">Belongs to the short-chain dehydrogenases/reductases (SDR) family.</text>
</comment>
<organism evidence="3 4">
    <name type="scientific">Nocardia jiangxiensis</name>
    <dbReference type="NCBI Taxonomy" id="282685"/>
    <lineage>
        <taxon>Bacteria</taxon>
        <taxon>Bacillati</taxon>
        <taxon>Actinomycetota</taxon>
        <taxon>Actinomycetes</taxon>
        <taxon>Mycobacteriales</taxon>
        <taxon>Nocardiaceae</taxon>
        <taxon>Nocardia</taxon>
    </lineage>
</organism>